<accession>A0A512TQX8</accession>
<evidence type="ECO:0000256" key="7">
    <source>
        <dbReference type="ARBA" id="ARBA00022989"/>
    </source>
</evidence>
<dbReference type="InterPro" id="IPR050901">
    <property type="entry name" value="BP-dep_ABC_trans_perm"/>
</dbReference>
<dbReference type="Gene3D" id="1.10.3720.10">
    <property type="entry name" value="MetI-like"/>
    <property type="match status" value="1"/>
</dbReference>
<dbReference type="GO" id="GO:0055085">
    <property type="term" value="P:transmembrane transport"/>
    <property type="evidence" value="ECO:0007669"/>
    <property type="project" value="InterPro"/>
</dbReference>
<dbReference type="RefSeq" id="WP_146869026.1">
    <property type="nucleotide sequence ID" value="NZ_BKBC01000057.1"/>
</dbReference>
<dbReference type="CDD" id="cd06261">
    <property type="entry name" value="TM_PBP2"/>
    <property type="match status" value="1"/>
</dbReference>
<dbReference type="AlphaFoldDB" id="A0A512TQX8"/>
<comment type="subcellular location">
    <subcellularLocation>
        <location evidence="1 9">Cell membrane</location>
        <topology evidence="1 9">Multi-pass membrane protein</topology>
    </subcellularLocation>
</comment>
<keyword evidence="8 9" id="KW-0472">Membrane</keyword>
<dbReference type="PANTHER" id="PTHR32243">
    <property type="entry name" value="MALTOSE TRANSPORT SYSTEM PERMEASE-RELATED"/>
    <property type="match status" value="1"/>
</dbReference>
<feature type="transmembrane region" description="Helical" evidence="9">
    <location>
        <begin position="246"/>
        <end position="267"/>
    </location>
</feature>
<protein>
    <submittedName>
        <fullName evidence="11">Putative ABC transporter permease protein YurM</fullName>
    </submittedName>
</protein>
<organism evidence="11 12">
    <name type="scientific">Clostridium butyricum</name>
    <dbReference type="NCBI Taxonomy" id="1492"/>
    <lineage>
        <taxon>Bacteria</taxon>
        <taxon>Bacillati</taxon>
        <taxon>Bacillota</taxon>
        <taxon>Clostridia</taxon>
        <taxon>Eubacteriales</taxon>
        <taxon>Clostridiaceae</taxon>
        <taxon>Clostridium</taxon>
    </lineage>
</organism>
<dbReference type="SUPFAM" id="SSF161098">
    <property type="entry name" value="MetI-like"/>
    <property type="match status" value="1"/>
</dbReference>
<feature type="transmembrane region" description="Helical" evidence="9">
    <location>
        <begin position="20"/>
        <end position="37"/>
    </location>
</feature>
<dbReference type="PANTHER" id="PTHR32243:SF50">
    <property type="entry name" value="MALTOSE_MALTODEXTRIN TRANSPORT SYSTEM PERMEASE PROTEIN MALG"/>
    <property type="match status" value="1"/>
</dbReference>
<evidence type="ECO:0000256" key="8">
    <source>
        <dbReference type="ARBA" id="ARBA00023136"/>
    </source>
</evidence>
<dbReference type="InterPro" id="IPR035906">
    <property type="entry name" value="MetI-like_sf"/>
</dbReference>
<evidence type="ECO:0000256" key="6">
    <source>
        <dbReference type="ARBA" id="ARBA00022692"/>
    </source>
</evidence>
<evidence type="ECO:0000313" key="12">
    <source>
        <dbReference type="Proteomes" id="UP000321089"/>
    </source>
</evidence>
<evidence type="ECO:0000256" key="5">
    <source>
        <dbReference type="ARBA" id="ARBA00022597"/>
    </source>
</evidence>
<dbReference type="Proteomes" id="UP000321089">
    <property type="component" value="Unassembled WGS sequence"/>
</dbReference>
<keyword evidence="4" id="KW-1003">Cell membrane</keyword>
<comment type="similarity">
    <text evidence="2">Belongs to the binding-protein-dependent transport system permease family. MalFG subfamily.</text>
</comment>
<evidence type="ECO:0000256" key="2">
    <source>
        <dbReference type="ARBA" id="ARBA00009047"/>
    </source>
</evidence>
<evidence type="ECO:0000313" key="11">
    <source>
        <dbReference type="EMBL" id="GEQ22687.1"/>
    </source>
</evidence>
<reference evidence="11 12" key="1">
    <citation type="submission" date="2019-07" db="EMBL/GenBank/DDBJ databases">
        <title>Whole genome shotgun sequence of Clostridium butyricum NBRC 3858.</title>
        <authorList>
            <person name="Hosoyama A."/>
            <person name="Uohara A."/>
            <person name="Ohji S."/>
            <person name="Ichikawa N."/>
        </authorList>
    </citation>
    <scope>NUCLEOTIDE SEQUENCE [LARGE SCALE GENOMIC DNA]</scope>
    <source>
        <strain evidence="11 12">NBRC 3858</strain>
    </source>
</reference>
<feature type="transmembrane region" description="Helical" evidence="9">
    <location>
        <begin position="80"/>
        <end position="102"/>
    </location>
</feature>
<dbReference type="InterPro" id="IPR000515">
    <property type="entry name" value="MetI-like"/>
</dbReference>
<feature type="transmembrane region" description="Helical" evidence="9">
    <location>
        <begin position="189"/>
        <end position="211"/>
    </location>
</feature>
<keyword evidence="5" id="KW-0762">Sugar transport</keyword>
<feature type="transmembrane region" description="Helical" evidence="9">
    <location>
        <begin position="114"/>
        <end position="132"/>
    </location>
</feature>
<comment type="caution">
    <text evidence="11">The sequence shown here is derived from an EMBL/GenBank/DDBJ whole genome shotgun (WGS) entry which is preliminary data.</text>
</comment>
<dbReference type="Pfam" id="PF00528">
    <property type="entry name" value="BPD_transp_1"/>
    <property type="match status" value="1"/>
</dbReference>
<keyword evidence="7 9" id="KW-1133">Transmembrane helix</keyword>
<keyword evidence="3 9" id="KW-0813">Transport</keyword>
<evidence type="ECO:0000256" key="1">
    <source>
        <dbReference type="ARBA" id="ARBA00004651"/>
    </source>
</evidence>
<dbReference type="PROSITE" id="PS50928">
    <property type="entry name" value="ABC_TM1"/>
    <property type="match status" value="1"/>
</dbReference>
<gene>
    <name evidence="11" type="primary">yurM</name>
    <name evidence="11" type="ORF">CBU02nite_31930</name>
</gene>
<keyword evidence="6 9" id="KW-0812">Transmembrane</keyword>
<evidence type="ECO:0000256" key="9">
    <source>
        <dbReference type="RuleBase" id="RU363032"/>
    </source>
</evidence>
<dbReference type="GO" id="GO:0005886">
    <property type="term" value="C:plasma membrane"/>
    <property type="evidence" value="ECO:0007669"/>
    <property type="project" value="UniProtKB-SubCell"/>
</dbReference>
<evidence type="ECO:0000256" key="4">
    <source>
        <dbReference type="ARBA" id="ARBA00022475"/>
    </source>
</evidence>
<evidence type="ECO:0000259" key="10">
    <source>
        <dbReference type="PROSITE" id="PS50928"/>
    </source>
</evidence>
<sequence length="282" mass="30911">MKKVKNITIGKLSANTLRGIFITLILIISIGPFLWVLSSSFKNNLDIISGTFGFPNGIKLKNYGRAFEIAPLIKFYCNSIIVAVCGTLLNLAVMSMAAYVIARFPFKRSNMIKLLFTSVLFIPGAALLHPLYKTVNAIGLYNNIWGLILVYSGLGMATTFYIVLSYYLTIPKELEEAAYIDGAGFFKTFVKIILPLSKPCFATAGVLQFLMCWNEFQFALTLTTGNNARTLPIALYYFTSQFASDYGAMFAAVVLVALPSIVIYCILQEQVVSGLAAGSVKG</sequence>
<proteinExistence type="inferred from homology"/>
<evidence type="ECO:0000256" key="3">
    <source>
        <dbReference type="ARBA" id="ARBA00022448"/>
    </source>
</evidence>
<feature type="transmembrane region" description="Helical" evidence="9">
    <location>
        <begin position="144"/>
        <end position="168"/>
    </location>
</feature>
<name>A0A512TQX8_CLOBU</name>
<dbReference type="EMBL" id="BKBC01000057">
    <property type="protein sequence ID" value="GEQ22687.1"/>
    <property type="molecule type" value="Genomic_DNA"/>
</dbReference>
<feature type="domain" description="ABC transmembrane type-1" evidence="10">
    <location>
        <begin position="76"/>
        <end position="267"/>
    </location>
</feature>